<evidence type="ECO:0000256" key="2">
    <source>
        <dbReference type="SAM" id="MobiDB-lite"/>
    </source>
</evidence>
<organism evidence="3 4">
    <name type="scientific">Neonectria ditissima</name>
    <dbReference type="NCBI Taxonomy" id="78410"/>
    <lineage>
        <taxon>Eukaryota</taxon>
        <taxon>Fungi</taxon>
        <taxon>Dikarya</taxon>
        <taxon>Ascomycota</taxon>
        <taxon>Pezizomycotina</taxon>
        <taxon>Sordariomycetes</taxon>
        <taxon>Hypocreomycetidae</taxon>
        <taxon>Hypocreales</taxon>
        <taxon>Nectriaceae</taxon>
        <taxon>Neonectria</taxon>
    </lineage>
</organism>
<feature type="compositionally biased region" description="Basic and acidic residues" evidence="2">
    <location>
        <begin position="55"/>
        <end position="66"/>
    </location>
</feature>
<dbReference type="PROSITE" id="PS00092">
    <property type="entry name" value="N6_MTASE"/>
    <property type="match status" value="1"/>
</dbReference>
<keyword evidence="4" id="KW-1185">Reference proteome</keyword>
<reference evidence="3 4" key="1">
    <citation type="submission" date="2015-09" db="EMBL/GenBank/DDBJ databases">
        <title>Draft genome of a European isolate of the apple canker pathogen Neonectria ditissima.</title>
        <authorList>
            <person name="Gomez-Cortecero A."/>
            <person name="Harrison R.J."/>
            <person name="Armitage A.D."/>
        </authorList>
    </citation>
    <scope>NUCLEOTIDE SEQUENCE [LARGE SCALE GENOMIC DNA]</scope>
    <source>
        <strain evidence="3 4">R09/05</strain>
    </source>
</reference>
<dbReference type="STRING" id="78410.A0A0P7BC40"/>
<proteinExistence type="inferred from homology"/>
<comment type="caution">
    <text evidence="3">The sequence shown here is derived from an EMBL/GenBank/DDBJ whole genome shotgun (WGS) entry which is preliminary data.</text>
</comment>
<dbReference type="EMBL" id="LKCW01000020">
    <property type="protein sequence ID" value="KPM44393.1"/>
    <property type="molecule type" value="Genomic_DNA"/>
</dbReference>
<dbReference type="OrthoDB" id="61116at2759"/>
<dbReference type="PROSITE" id="PS51143">
    <property type="entry name" value="MT_A70"/>
    <property type="match status" value="1"/>
</dbReference>
<dbReference type="InterPro" id="IPR002052">
    <property type="entry name" value="DNA_methylase_N6_adenine_CS"/>
</dbReference>
<dbReference type="PANTHER" id="PTHR12829:SF4">
    <property type="entry name" value="N(6)-ADENINE-SPECIFIC METHYLTRANSFERASE METTL4"/>
    <property type="match status" value="1"/>
</dbReference>
<evidence type="ECO:0000256" key="1">
    <source>
        <dbReference type="PROSITE-ProRule" id="PRU00489"/>
    </source>
</evidence>
<accession>A0A0P7BC40</accession>
<dbReference type="Pfam" id="PF05063">
    <property type="entry name" value="MT-A70"/>
    <property type="match status" value="1"/>
</dbReference>
<dbReference type="PANTHER" id="PTHR12829">
    <property type="entry name" value="N6-ADENOSINE-METHYLTRANSFERASE"/>
    <property type="match status" value="1"/>
</dbReference>
<comment type="similarity">
    <text evidence="1">Belongs to the MT-A70-like family.</text>
</comment>
<dbReference type="GO" id="GO:0008168">
    <property type="term" value="F:methyltransferase activity"/>
    <property type="evidence" value="ECO:0007669"/>
    <property type="project" value="InterPro"/>
</dbReference>
<dbReference type="AlphaFoldDB" id="A0A0P7BC40"/>
<gene>
    <name evidence="3" type="ORF">AK830_g2216</name>
</gene>
<feature type="region of interest" description="Disordered" evidence="2">
    <location>
        <begin position="1"/>
        <end position="94"/>
    </location>
</feature>
<dbReference type="SUPFAM" id="SSF53335">
    <property type="entry name" value="S-adenosyl-L-methionine-dependent methyltransferases"/>
    <property type="match status" value="1"/>
</dbReference>
<dbReference type="Proteomes" id="UP000050424">
    <property type="component" value="Unassembled WGS sequence"/>
</dbReference>
<evidence type="ECO:0008006" key="5">
    <source>
        <dbReference type="Google" id="ProtNLM"/>
    </source>
</evidence>
<dbReference type="InterPro" id="IPR007757">
    <property type="entry name" value="MT-A70-like"/>
</dbReference>
<sequence length="421" mass="46333">MLKSGGATAVSAGHESAPVNAVSATNDRSRGLPSLGLRVETPDCRRKTPLQKTRSAGDADERREWDACEMTALQDDDTAPCEGGGDSRRNGSTTASKSILFESLDKALVVIDIPRTLEESQVVPSQVPRRRIVSAEPPATPYSTPEPRHGVAYSSQASPSPAAQLAELMTTAAVQGALQDLASSYRGPFHFARFLEPQPPSIPGLPPHLPPTAEPLLGSIQELRGPFDASAPSFDLVVLDPPWPNRSARRRTDKYATVQNLHEMRRLLLHIPVATHLKPDGLVAIWITNKPSIHDFLVSPTGLFAAWGLEVVTEWTWLKITTSGEPLYDVESTWRKPWEKLVIAKRIGSKRPDSLKPKVVFAVPDVHSRKPNLRGLFQDILGQDFTGLEIFARNLTAGWWSWGDQVLHFQQAEHWSSIDDE</sequence>
<protein>
    <recommendedName>
        <fullName evidence="5">Methyltransferase-like protein 4</fullName>
    </recommendedName>
</protein>
<dbReference type="InterPro" id="IPR029063">
    <property type="entry name" value="SAM-dependent_MTases_sf"/>
</dbReference>
<dbReference type="GO" id="GO:0003676">
    <property type="term" value="F:nucleic acid binding"/>
    <property type="evidence" value="ECO:0007669"/>
    <property type="project" value="InterPro"/>
</dbReference>
<feature type="region of interest" description="Disordered" evidence="2">
    <location>
        <begin position="136"/>
        <end position="156"/>
    </location>
</feature>
<dbReference type="GO" id="GO:0032259">
    <property type="term" value="P:methylation"/>
    <property type="evidence" value="ECO:0007669"/>
    <property type="project" value="InterPro"/>
</dbReference>
<dbReference type="GO" id="GO:0005634">
    <property type="term" value="C:nucleus"/>
    <property type="evidence" value="ECO:0007669"/>
    <property type="project" value="TreeGrafter"/>
</dbReference>
<name>A0A0P7BC40_9HYPO</name>
<evidence type="ECO:0000313" key="4">
    <source>
        <dbReference type="Proteomes" id="UP000050424"/>
    </source>
</evidence>
<evidence type="ECO:0000313" key="3">
    <source>
        <dbReference type="EMBL" id="KPM44393.1"/>
    </source>
</evidence>